<dbReference type="OrthoDB" id="9834376at2759"/>
<evidence type="ECO:0000256" key="3">
    <source>
        <dbReference type="ARBA" id="ARBA00023274"/>
    </source>
</evidence>
<keyword evidence="3 4" id="KW-0687">Ribonucleoprotein</keyword>
<dbReference type="AlphaFoldDB" id="A0A0C2JAR8"/>
<dbReference type="PANTHER" id="PTHR11830">
    <property type="entry name" value="40S RIBOSOMAL PROTEIN S3A"/>
    <property type="match status" value="1"/>
</dbReference>
<comment type="caution">
    <text evidence="5">The sequence shown here is derived from an EMBL/GenBank/DDBJ whole genome shotgun (WGS) entry which is preliminary data.</text>
</comment>
<dbReference type="InterPro" id="IPR001593">
    <property type="entry name" value="Ribosomal_eS1"/>
</dbReference>
<keyword evidence="1 4" id="KW-0963">Cytoplasm</keyword>
<gene>
    <name evidence="5" type="ORF">RF11_11621</name>
</gene>
<dbReference type="Proteomes" id="UP000031668">
    <property type="component" value="Unassembled WGS sequence"/>
</dbReference>
<dbReference type="EMBL" id="JWZT01000155">
    <property type="protein sequence ID" value="KII74954.1"/>
    <property type="molecule type" value="Genomic_DNA"/>
</dbReference>
<protein>
    <recommendedName>
        <fullName evidence="4">Small ribosomal subunit protein eS1</fullName>
    </recommendedName>
</protein>
<evidence type="ECO:0000256" key="1">
    <source>
        <dbReference type="ARBA" id="ARBA00022490"/>
    </source>
</evidence>
<evidence type="ECO:0000256" key="4">
    <source>
        <dbReference type="HAMAP-Rule" id="MF_03122"/>
    </source>
</evidence>
<dbReference type="InterPro" id="IPR027500">
    <property type="entry name" value="Ribosomal_eS1_euk"/>
</dbReference>
<comment type="subunit">
    <text evidence="4">Component of the small ribosomal subunit. Mature ribosomes consist of a small (40S) and a large (60S) subunit. The 40S subunit contains about 33 different proteins and 1 molecule of RNA (18S). The 60S subunit contains about 49 different proteins and 3 molecules of RNA (28S, 5.8S and 5S).</text>
</comment>
<sequence>MAVGKNKRLSKGKKGTKKKVVDSFLKKEWYDMKAPACFKKPHIGKTVVNRSTGTRSAIDGLKGRVVETNLQDIHQCQTGFKKFKFVIQEVQGKVCLGNFHGMSITTDKSCSLIKKHQTLIEAFVDVPTLDGYILRFFCLCFSAQSINQTKRACRAKHTHCKRIRAKMVNHIHDTICKLNIKQIMERLILDDLPNELEKICRSVRPVKDFMIRKVKVVKAPKVDIPKLLDMHGEGKLSEVESASIPQAVEVSRESFEPAIQDRV</sequence>
<evidence type="ECO:0000256" key="2">
    <source>
        <dbReference type="ARBA" id="ARBA00022980"/>
    </source>
</evidence>
<dbReference type="GO" id="GO:0022627">
    <property type="term" value="C:cytosolic small ribosomal subunit"/>
    <property type="evidence" value="ECO:0007669"/>
    <property type="project" value="UniProtKB-UniRule"/>
</dbReference>
<keyword evidence="6" id="KW-1185">Reference proteome</keyword>
<dbReference type="HAMAP" id="MF_03122">
    <property type="entry name" value="Ribosomal_eS1_euk"/>
    <property type="match status" value="1"/>
</dbReference>
<comment type="similarity">
    <text evidence="4">Belongs to the eukaryotic ribosomal protein eS1 family.</text>
</comment>
<reference evidence="5 6" key="1">
    <citation type="journal article" date="2014" name="Genome Biol. Evol.">
        <title>The genome of the myxosporean Thelohanellus kitauei shows adaptations to nutrient acquisition within its fish host.</title>
        <authorList>
            <person name="Yang Y."/>
            <person name="Xiong J."/>
            <person name="Zhou Z."/>
            <person name="Huo F."/>
            <person name="Miao W."/>
            <person name="Ran C."/>
            <person name="Liu Y."/>
            <person name="Zhang J."/>
            <person name="Feng J."/>
            <person name="Wang M."/>
            <person name="Wang M."/>
            <person name="Wang L."/>
            <person name="Yao B."/>
        </authorList>
    </citation>
    <scope>NUCLEOTIDE SEQUENCE [LARGE SCALE GENOMIC DNA]</scope>
    <source>
        <strain evidence="5">Wuqing</strain>
    </source>
</reference>
<keyword evidence="2 4" id="KW-0689">Ribosomal protein</keyword>
<comment type="subcellular location">
    <subcellularLocation>
        <location evidence="4">Cytoplasm</location>
    </subcellularLocation>
</comment>
<dbReference type="SMART" id="SM01397">
    <property type="entry name" value="Ribosomal_S3Ae"/>
    <property type="match status" value="1"/>
</dbReference>
<feature type="initiator methionine" description="Removed" evidence="4">
    <location>
        <position position="1"/>
    </location>
</feature>
<proteinExistence type="inferred from homology"/>
<name>A0A0C2JAR8_THEKT</name>
<dbReference type="GO" id="GO:0003735">
    <property type="term" value="F:structural constituent of ribosome"/>
    <property type="evidence" value="ECO:0007669"/>
    <property type="project" value="UniProtKB-UniRule"/>
</dbReference>
<dbReference type="Pfam" id="PF01015">
    <property type="entry name" value="Ribosomal_S3Ae"/>
    <property type="match status" value="1"/>
</dbReference>
<organism evidence="5 6">
    <name type="scientific">Thelohanellus kitauei</name>
    <name type="common">Myxosporean</name>
    <dbReference type="NCBI Taxonomy" id="669202"/>
    <lineage>
        <taxon>Eukaryota</taxon>
        <taxon>Metazoa</taxon>
        <taxon>Cnidaria</taxon>
        <taxon>Myxozoa</taxon>
        <taxon>Myxosporea</taxon>
        <taxon>Bivalvulida</taxon>
        <taxon>Platysporina</taxon>
        <taxon>Myxobolidae</taxon>
        <taxon>Thelohanellus</taxon>
    </lineage>
</organism>
<evidence type="ECO:0000313" key="5">
    <source>
        <dbReference type="EMBL" id="KII74954.1"/>
    </source>
</evidence>
<dbReference type="OMA" id="MCEIITR"/>
<accession>A0A0C2JAR8</accession>
<dbReference type="GO" id="GO:0006412">
    <property type="term" value="P:translation"/>
    <property type="evidence" value="ECO:0007669"/>
    <property type="project" value="UniProtKB-UniRule"/>
</dbReference>
<evidence type="ECO:0000313" key="6">
    <source>
        <dbReference type="Proteomes" id="UP000031668"/>
    </source>
</evidence>